<protein>
    <submittedName>
        <fullName evidence="2">Uncharacterized protein</fullName>
    </submittedName>
</protein>
<dbReference type="EMBL" id="JASPKY010000457">
    <property type="protein sequence ID" value="KAK9696249.1"/>
    <property type="molecule type" value="Genomic_DNA"/>
</dbReference>
<evidence type="ECO:0000256" key="1">
    <source>
        <dbReference type="SAM" id="MobiDB-lite"/>
    </source>
</evidence>
<feature type="region of interest" description="Disordered" evidence="1">
    <location>
        <begin position="27"/>
        <end position="62"/>
    </location>
</feature>
<name>A0AAW1J0S5_POPJA</name>
<dbReference type="AlphaFoldDB" id="A0AAW1J0S5"/>
<feature type="compositionally biased region" description="Basic and acidic residues" evidence="1">
    <location>
        <begin position="27"/>
        <end position="39"/>
    </location>
</feature>
<evidence type="ECO:0000313" key="3">
    <source>
        <dbReference type="Proteomes" id="UP001458880"/>
    </source>
</evidence>
<comment type="caution">
    <text evidence="2">The sequence shown here is derived from an EMBL/GenBank/DDBJ whole genome shotgun (WGS) entry which is preliminary data.</text>
</comment>
<sequence length="102" mass="11813">MHTPTLTHVLHIPKEVSWRYFSIHDRQQGTEENKSDPTKVKTVAPQKGTEENKSDPTKVKTVAPQSGRNLCRFLHKAQRLHMADSSTYCILQWCRFDFTVFA</sequence>
<keyword evidence="3" id="KW-1185">Reference proteome</keyword>
<organism evidence="2 3">
    <name type="scientific">Popillia japonica</name>
    <name type="common">Japanese beetle</name>
    <dbReference type="NCBI Taxonomy" id="7064"/>
    <lineage>
        <taxon>Eukaryota</taxon>
        <taxon>Metazoa</taxon>
        <taxon>Ecdysozoa</taxon>
        <taxon>Arthropoda</taxon>
        <taxon>Hexapoda</taxon>
        <taxon>Insecta</taxon>
        <taxon>Pterygota</taxon>
        <taxon>Neoptera</taxon>
        <taxon>Endopterygota</taxon>
        <taxon>Coleoptera</taxon>
        <taxon>Polyphaga</taxon>
        <taxon>Scarabaeiformia</taxon>
        <taxon>Scarabaeidae</taxon>
        <taxon>Rutelinae</taxon>
        <taxon>Popillia</taxon>
    </lineage>
</organism>
<gene>
    <name evidence="2" type="ORF">QE152_g32021</name>
</gene>
<reference evidence="2 3" key="1">
    <citation type="journal article" date="2024" name="BMC Genomics">
        <title>De novo assembly and annotation of Popillia japonica's genome with initial clues to its potential as an invasive pest.</title>
        <authorList>
            <person name="Cucini C."/>
            <person name="Boschi S."/>
            <person name="Funari R."/>
            <person name="Cardaioli E."/>
            <person name="Iannotti N."/>
            <person name="Marturano G."/>
            <person name="Paoli F."/>
            <person name="Bruttini M."/>
            <person name="Carapelli A."/>
            <person name="Frati F."/>
            <person name="Nardi F."/>
        </authorList>
    </citation>
    <scope>NUCLEOTIDE SEQUENCE [LARGE SCALE GENOMIC DNA]</scope>
    <source>
        <strain evidence="2">DMR45628</strain>
    </source>
</reference>
<evidence type="ECO:0000313" key="2">
    <source>
        <dbReference type="EMBL" id="KAK9696249.1"/>
    </source>
</evidence>
<dbReference type="Proteomes" id="UP001458880">
    <property type="component" value="Unassembled WGS sequence"/>
</dbReference>
<proteinExistence type="predicted"/>
<accession>A0AAW1J0S5</accession>
<feature type="compositionally biased region" description="Basic and acidic residues" evidence="1">
    <location>
        <begin position="48"/>
        <end position="58"/>
    </location>
</feature>